<proteinExistence type="predicted"/>
<name>A0A0D9XJ88_9ORYZ</name>
<dbReference type="EnsemblPlants" id="LPERR10G05920.1">
    <property type="protein sequence ID" value="LPERR10G05920.1"/>
    <property type="gene ID" value="LPERR10G05920"/>
</dbReference>
<protein>
    <submittedName>
        <fullName evidence="2">Uncharacterized protein</fullName>
    </submittedName>
</protein>
<sequence>MVCSGWWCCVRVRGQVEASAQQRADGVDATANNSRLTSRWRRRRAAGGRKRRRNSRSPDQEGDGGARGRFGKETGGGRGG</sequence>
<reference evidence="2" key="3">
    <citation type="submission" date="2015-04" db="UniProtKB">
        <authorList>
            <consortium name="EnsemblPlants"/>
        </authorList>
    </citation>
    <scope>IDENTIFICATION</scope>
</reference>
<evidence type="ECO:0000313" key="3">
    <source>
        <dbReference type="Proteomes" id="UP000032180"/>
    </source>
</evidence>
<dbReference type="AlphaFoldDB" id="A0A0D9XJ88"/>
<accession>A0A0D9XJ88</accession>
<feature type="region of interest" description="Disordered" evidence="1">
    <location>
        <begin position="19"/>
        <end position="80"/>
    </location>
</feature>
<keyword evidence="3" id="KW-1185">Reference proteome</keyword>
<reference evidence="2 3" key="1">
    <citation type="submission" date="2012-08" db="EMBL/GenBank/DDBJ databases">
        <title>Oryza genome evolution.</title>
        <authorList>
            <person name="Wing R.A."/>
        </authorList>
    </citation>
    <scope>NUCLEOTIDE SEQUENCE</scope>
</reference>
<evidence type="ECO:0000256" key="1">
    <source>
        <dbReference type="SAM" id="MobiDB-lite"/>
    </source>
</evidence>
<reference evidence="3" key="2">
    <citation type="submission" date="2013-12" db="EMBL/GenBank/DDBJ databases">
        <authorList>
            <person name="Yu Y."/>
            <person name="Lee S."/>
            <person name="de Baynast K."/>
            <person name="Wissotski M."/>
            <person name="Liu L."/>
            <person name="Talag J."/>
            <person name="Goicoechea J."/>
            <person name="Angelova A."/>
            <person name="Jetty R."/>
            <person name="Kudrna D."/>
            <person name="Golser W."/>
            <person name="Rivera L."/>
            <person name="Zhang J."/>
            <person name="Wing R."/>
        </authorList>
    </citation>
    <scope>NUCLEOTIDE SEQUENCE</scope>
</reference>
<organism evidence="2 3">
    <name type="scientific">Leersia perrieri</name>
    <dbReference type="NCBI Taxonomy" id="77586"/>
    <lineage>
        <taxon>Eukaryota</taxon>
        <taxon>Viridiplantae</taxon>
        <taxon>Streptophyta</taxon>
        <taxon>Embryophyta</taxon>
        <taxon>Tracheophyta</taxon>
        <taxon>Spermatophyta</taxon>
        <taxon>Magnoliopsida</taxon>
        <taxon>Liliopsida</taxon>
        <taxon>Poales</taxon>
        <taxon>Poaceae</taxon>
        <taxon>BOP clade</taxon>
        <taxon>Oryzoideae</taxon>
        <taxon>Oryzeae</taxon>
        <taxon>Oryzinae</taxon>
        <taxon>Leersia</taxon>
    </lineage>
</organism>
<dbReference type="Proteomes" id="UP000032180">
    <property type="component" value="Chromosome 10"/>
</dbReference>
<dbReference type="Gramene" id="LPERR10G05920.1">
    <property type="protein sequence ID" value="LPERR10G05920.1"/>
    <property type="gene ID" value="LPERR10G05920"/>
</dbReference>
<evidence type="ECO:0000313" key="2">
    <source>
        <dbReference type="EnsemblPlants" id="LPERR10G05920.1"/>
    </source>
</evidence>
<dbReference type="HOGENOM" id="CLU_2593211_0_0_1"/>
<feature type="compositionally biased region" description="Basic and acidic residues" evidence="1">
    <location>
        <begin position="56"/>
        <end position="72"/>
    </location>
</feature>
<feature type="compositionally biased region" description="Basic residues" evidence="1">
    <location>
        <begin position="38"/>
        <end position="55"/>
    </location>
</feature>